<evidence type="ECO:0000313" key="7">
    <source>
        <dbReference type="Proteomes" id="UP001597260"/>
    </source>
</evidence>
<dbReference type="PROSITE" id="PS51257">
    <property type="entry name" value="PROKAR_LIPOPROTEIN"/>
    <property type="match status" value="1"/>
</dbReference>
<proteinExistence type="predicted"/>
<dbReference type="Proteomes" id="UP001597260">
    <property type="component" value="Unassembled WGS sequence"/>
</dbReference>
<keyword evidence="1 4" id="KW-0349">Heme</keyword>
<feature type="domain" description="Cytochrome c" evidence="5">
    <location>
        <begin position="47"/>
        <end position="138"/>
    </location>
</feature>
<dbReference type="Pfam" id="PF00034">
    <property type="entry name" value="Cytochrom_C"/>
    <property type="match status" value="1"/>
</dbReference>
<dbReference type="RefSeq" id="WP_377574405.1">
    <property type="nucleotide sequence ID" value="NZ_JBHTMP010000043.1"/>
</dbReference>
<dbReference type="InterPro" id="IPR036909">
    <property type="entry name" value="Cyt_c-like_dom_sf"/>
</dbReference>
<evidence type="ECO:0000256" key="1">
    <source>
        <dbReference type="ARBA" id="ARBA00022617"/>
    </source>
</evidence>
<sequence length="138" mass="14560">MTKPNRPGPTRGGGRLRPGLAVFSAVLLLATACTRVPPPPPPESQAGYPQRGALLIEQYGCGSCHTVPGVDRANGLVGPPLIRFGSRSYIAGELPNNADNLRRWIEHPQSVEPGTAMPDLGVSPIDAQDIAAYLLTLD</sequence>
<keyword evidence="2 4" id="KW-0479">Metal-binding</keyword>
<accession>A0ABW3YNC6</accession>
<gene>
    <name evidence="6" type="ORF">ACFQ4H_24170</name>
</gene>
<dbReference type="InterPro" id="IPR009056">
    <property type="entry name" value="Cyt_c-like_dom"/>
</dbReference>
<organism evidence="6 7">
    <name type="scientific">Micromonospora sonneratiae</name>
    <dbReference type="NCBI Taxonomy" id="1184706"/>
    <lineage>
        <taxon>Bacteria</taxon>
        <taxon>Bacillati</taxon>
        <taxon>Actinomycetota</taxon>
        <taxon>Actinomycetes</taxon>
        <taxon>Micromonosporales</taxon>
        <taxon>Micromonosporaceae</taxon>
        <taxon>Micromonospora</taxon>
    </lineage>
</organism>
<comment type="caution">
    <text evidence="6">The sequence shown here is derived from an EMBL/GenBank/DDBJ whole genome shotgun (WGS) entry which is preliminary data.</text>
</comment>
<evidence type="ECO:0000256" key="2">
    <source>
        <dbReference type="ARBA" id="ARBA00022723"/>
    </source>
</evidence>
<keyword evidence="3 4" id="KW-0408">Iron</keyword>
<protein>
    <submittedName>
        <fullName evidence="6">C-type cytochrome</fullName>
    </submittedName>
</protein>
<evidence type="ECO:0000256" key="3">
    <source>
        <dbReference type="ARBA" id="ARBA00023004"/>
    </source>
</evidence>
<evidence type="ECO:0000256" key="4">
    <source>
        <dbReference type="PROSITE-ProRule" id="PRU00433"/>
    </source>
</evidence>
<keyword evidence="7" id="KW-1185">Reference proteome</keyword>
<dbReference type="PROSITE" id="PS51007">
    <property type="entry name" value="CYTC"/>
    <property type="match status" value="1"/>
</dbReference>
<dbReference type="Gene3D" id="1.10.760.10">
    <property type="entry name" value="Cytochrome c-like domain"/>
    <property type="match status" value="1"/>
</dbReference>
<dbReference type="EMBL" id="JBHTMP010000043">
    <property type="protein sequence ID" value="MFD1324188.1"/>
    <property type="molecule type" value="Genomic_DNA"/>
</dbReference>
<dbReference type="SUPFAM" id="SSF46626">
    <property type="entry name" value="Cytochrome c"/>
    <property type="match status" value="1"/>
</dbReference>
<evidence type="ECO:0000313" key="6">
    <source>
        <dbReference type="EMBL" id="MFD1324188.1"/>
    </source>
</evidence>
<evidence type="ECO:0000259" key="5">
    <source>
        <dbReference type="PROSITE" id="PS51007"/>
    </source>
</evidence>
<reference evidence="7" key="1">
    <citation type="journal article" date="2019" name="Int. J. Syst. Evol. Microbiol.">
        <title>The Global Catalogue of Microorganisms (GCM) 10K type strain sequencing project: providing services to taxonomists for standard genome sequencing and annotation.</title>
        <authorList>
            <consortium name="The Broad Institute Genomics Platform"/>
            <consortium name="The Broad Institute Genome Sequencing Center for Infectious Disease"/>
            <person name="Wu L."/>
            <person name="Ma J."/>
        </authorList>
    </citation>
    <scope>NUCLEOTIDE SEQUENCE [LARGE SCALE GENOMIC DNA]</scope>
    <source>
        <strain evidence="7">JCM 31037</strain>
    </source>
</reference>
<name>A0ABW3YNC6_9ACTN</name>